<reference evidence="2" key="1">
    <citation type="journal article" date="2012" name="PLoS Genet.">
        <title>Comparative analysis of the genomes of two field isolates of the rice blast fungus Magnaporthe oryzae.</title>
        <authorList>
            <person name="Xue M."/>
            <person name="Yang J."/>
            <person name="Li Z."/>
            <person name="Hu S."/>
            <person name="Yao N."/>
            <person name="Dean R.A."/>
            <person name="Zhao W."/>
            <person name="Shen M."/>
            <person name="Zhang H."/>
            <person name="Li C."/>
            <person name="Liu L."/>
            <person name="Cao L."/>
            <person name="Xu X."/>
            <person name="Xing Y."/>
            <person name="Hsiang T."/>
            <person name="Zhang Z."/>
            <person name="Xu J.R."/>
            <person name="Peng Y.L."/>
        </authorList>
    </citation>
    <scope>NUCLEOTIDE SEQUENCE</scope>
    <source>
        <strain evidence="2">Y34</strain>
    </source>
</reference>
<dbReference type="Proteomes" id="UP000011086">
    <property type="component" value="Unassembled WGS sequence"/>
</dbReference>
<sequence length="237" mass="26962">MPQLLPTSADAFVPQTSYDIVTFGSQVEPWLVETLRRFESNEPPDKIYLSKTLSSLNATWTLKSLKLRQRLESGSDRESWVTVHIEAFVDDISCNNVAFKLTQDTIKALTRYHQDGNCFDGDQHRKLDEDFTQYINSYVFWVPIFMFESLWEKIDVEQIHRQSENVKTSIMDFYKPPVAPPLKEVEPIRPPLQQNKGSNDGKNGDTASDGGASSAEVDIMILAQSGLRLPKDLENMS</sequence>
<accession>A0AA97P8Q6</accession>
<organism evidence="2">
    <name type="scientific">Pyricularia oryzae (strain Y34)</name>
    <name type="common">Rice blast fungus</name>
    <name type="synonym">Magnaporthe oryzae</name>
    <dbReference type="NCBI Taxonomy" id="1143189"/>
    <lineage>
        <taxon>Eukaryota</taxon>
        <taxon>Fungi</taxon>
        <taxon>Dikarya</taxon>
        <taxon>Ascomycota</taxon>
        <taxon>Pezizomycotina</taxon>
        <taxon>Sordariomycetes</taxon>
        <taxon>Sordariomycetidae</taxon>
        <taxon>Magnaporthales</taxon>
        <taxon>Pyriculariaceae</taxon>
        <taxon>Pyricularia</taxon>
    </lineage>
</organism>
<name>A0AA97P8Q6_PYRO3</name>
<feature type="compositionally biased region" description="Polar residues" evidence="1">
    <location>
        <begin position="192"/>
        <end position="201"/>
    </location>
</feature>
<protein>
    <submittedName>
        <fullName evidence="2">Uncharacterized protein</fullName>
    </submittedName>
</protein>
<gene>
    <name evidence="2" type="ORF">OOU_Y34scaffold00104g2</name>
</gene>
<evidence type="ECO:0000313" key="2">
    <source>
        <dbReference type="EMBL" id="ELQ44053.1"/>
    </source>
</evidence>
<proteinExistence type="predicted"/>
<feature type="region of interest" description="Disordered" evidence="1">
    <location>
        <begin position="183"/>
        <end position="212"/>
    </location>
</feature>
<evidence type="ECO:0000256" key="1">
    <source>
        <dbReference type="SAM" id="MobiDB-lite"/>
    </source>
</evidence>
<dbReference type="AlphaFoldDB" id="A0AA97P8Q6"/>
<dbReference type="EMBL" id="JH793292">
    <property type="protein sequence ID" value="ELQ44053.1"/>
    <property type="molecule type" value="Genomic_DNA"/>
</dbReference>